<dbReference type="GO" id="GO:0016705">
    <property type="term" value="F:oxidoreductase activity, acting on paired donors, with incorporation or reduction of molecular oxygen"/>
    <property type="evidence" value="ECO:0007669"/>
    <property type="project" value="InterPro"/>
</dbReference>
<keyword evidence="5" id="KW-0349">Heme</keyword>
<dbReference type="Pfam" id="PF00067">
    <property type="entry name" value="p450"/>
    <property type="match status" value="1"/>
</dbReference>
<dbReference type="PROSITE" id="PS00086">
    <property type="entry name" value="CYTOCHROME_P450"/>
    <property type="match status" value="1"/>
</dbReference>
<dbReference type="GO" id="GO:0006629">
    <property type="term" value="P:lipid metabolic process"/>
    <property type="evidence" value="ECO:0007669"/>
    <property type="project" value="UniProtKB-ARBA"/>
</dbReference>
<sequence length="525" mass="60225">MDALLQHSLILRKVPAVAVVEYAALLLLLTLTWICWIYRNRGFWASSSANSKWIAGPKGKPFRGNAQELQTNGAASCKAWYSLYKRYGPAYEMTIPFFRLHVINHPTYLEHIQKHNSNNYIRGAFTRNAFAGLHRSGIFVADGKEWHLQRKMATRAFSKKNFETHITQSLHHWLDILMRLLTNLAKEQKEFDFQELMGRFMFCLFLRIAFHEDKLALDVISDDPECLKSIPDYVEAFDQATYLFDRRRRDPLWKITEKLSGEDKISKRAVDLFYGKIESLIEKRLEAKENGYKPNPDAGVDLLDLFLESTNDLYALSGMVLAFLLAGRDTTAFSMSWLMKEILHRDNQHLDAVNKIRAEAEELGVTTDYLDFGNAPRMRFANAMWDETARLDTVSPAGQMEAADNDILPAVPELNMPPRHVKKGDIVSYQNYVLARMPEVWGEDAAVFNPYRWFKENGESISYSTFKYHSWNAGPRSCLGRALATYEGIAISTAILQRFDVTLSDNTRTYEPLPALNMVRSCSSH</sequence>
<dbReference type="InterPro" id="IPR017972">
    <property type="entry name" value="Cyt_P450_CS"/>
</dbReference>
<dbReference type="InterPro" id="IPR001128">
    <property type="entry name" value="Cyt_P450"/>
</dbReference>
<dbReference type="InParanoid" id="A0A0C3GQM8"/>
<dbReference type="InterPro" id="IPR036396">
    <property type="entry name" value="Cyt_P450_sf"/>
</dbReference>
<evidence type="ECO:0000313" key="7">
    <source>
        <dbReference type="EMBL" id="KIM98350.1"/>
    </source>
</evidence>
<protein>
    <recommendedName>
        <fullName evidence="9">Cytochrome P450</fullName>
    </recommendedName>
</protein>
<dbReference type="SUPFAM" id="SSF48264">
    <property type="entry name" value="Cytochrome P450"/>
    <property type="match status" value="1"/>
</dbReference>
<evidence type="ECO:0000256" key="6">
    <source>
        <dbReference type="SAM" id="Phobius"/>
    </source>
</evidence>
<keyword evidence="4 5" id="KW-0408">Iron</keyword>
<accession>A0A0C3GQM8</accession>
<dbReference type="GO" id="GO:0004497">
    <property type="term" value="F:monooxygenase activity"/>
    <property type="evidence" value="ECO:0007669"/>
    <property type="project" value="UniProtKB-KW"/>
</dbReference>
<reference evidence="8" key="2">
    <citation type="submission" date="2015-01" db="EMBL/GenBank/DDBJ databases">
        <title>Evolutionary Origins and Diversification of the Mycorrhizal Mutualists.</title>
        <authorList>
            <consortium name="DOE Joint Genome Institute"/>
            <consortium name="Mycorrhizal Genomics Consortium"/>
            <person name="Kohler A."/>
            <person name="Kuo A."/>
            <person name="Nagy L.G."/>
            <person name="Floudas D."/>
            <person name="Copeland A."/>
            <person name="Barry K.W."/>
            <person name="Cichocki N."/>
            <person name="Veneault-Fourrey C."/>
            <person name="LaButti K."/>
            <person name="Lindquist E.A."/>
            <person name="Lipzen A."/>
            <person name="Lundell T."/>
            <person name="Morin E."/>
            <person name="Murat C."/>
            <person name="Riley R."/>
            <person name="Ohm R."/>
            <person name="Sun H."/>
            <person name="Tunlid A."/>
            <person name="Henrissat B."/>
            <person name="Grigoriev I.V."/>
            <person name="Hibbett D.S."/>
            <person name="Martin F."/>
        </authorList>
    </citation>
    <scope>NUCLEOTIDE SEQUENCE [LARGE SCALE GENOMIC DNA]</scope>
    <source>
        <strain evidence="8">Zn</strain>
    </source>
</reference>
<dbReference type="Gene3D" id="1.10.630.10">
    <property type="entry name" value="Cytochrome P450"/>
    <property type="match status" value="1"/>
</dbReference>
<name>A0A0C3GQM8_OIDMZ</name>
<dbReference type="OrthoDB" id="1470350at2759"/>
<dbReference type="EMBL" id="KN832880">
    <property type="protein sequence ID" value="KIM98350.1"/>
    <property type="molecule type" value="Genomic_DNA"/>
</dbReference>
<dbReference type="AlphaFoldDB" id="A0A0C3GQM8"/>
<keyword evidence="6" id="KW-0472">Membrane</keyword>
<proteinExistence type="inferred from homology"/>
<organism evidence="7 8">
    <name type="scientific">Oidiodendron maius (strain Zn)</name>
    <dbReference type="NCBI Taxonomy" id="913774"/>
    <lineage>
        <taxon>Eukaryota</taxon>
        <taxon>Fungi</taxon>
        <taxon>Dikarya</taxon>
        <taxon>Ascomycota</taxon>
        <taxon>Pezizomycotina</taxon>
        <taxon>Leotiomycetes</taxon>
        <taxon>Leotiomycetes incertae sedis</taxon>
        <taxon>Myxotrichaceae</taxon>
        <taxon>Oidiodendron</taxon>
    </lineage>
</organism>
<keyword evidence="6" id="KW-1133">Transmembrane helix</keyword>
<evidence type="ECO:0000313" key="8">
    <source>
        <dbReference type="Proteomes" id="UP000054321"/>
    </source>
</evidence>
<keyword evidence="8" id="KW-1185">Reference proteome</keyword>
<dbReference type="STRING" id="913774.A0A0C3GQM8"/>
<keyword evidence="6" id="KW-0812">Transmembrane</keyword>
<dbReference type="PANTHER" id="PTHR24296">
    <property type="entry name" value="CYTOCHROME P450"/>
    <property type="match status" value="1"/>
</dbReference>
<evidence type="ECO:0000256" key="1">
    <source>
        <dbReference type="ARBA" id="ARBA00010617"/>
    </source>
</evidence>
<dbReference type="Proteomes" id="UP000054321">
    <property type="component" value="Unassembled WGS sequence"/>
</dbReference>
<dbReference type="GO" id="GO:0005506">
    <property type="term" value="F:iron ion binding"/>
    <property type="evidence" value="ECO:0007669"/>
    <property type="project" value="InterPro"/>
</dbReference>
<keyword evidence="5" id="KW-0503">Monooxygenase</keyword>
<evidence type="ECO:0000256" key="4">
    <source>
        <dbReference type="ARBA" id="ARBA00023004"/>
    </source>
</evidence>
<feature type="transmembrane region" description="Helical" evidence="6">
    <location>
        <begin position="20"/>
        <end position="38"/>
    </location>
</feature>
<dbReference type="HOGENOM" id="CLU_001570_27_2_1"/>
<dbReference type="GO" id="GO:0020037">
    <property type="term" value="F:heme binding"/>
    <property type="evidence" value="ECO:0007669"/>
    <property type="project" value="InterPro"/>
</dbReference>
<keyword evidence="2 5" id="KW-0479">Metal-binding</keyword>
<keyword evidence="3 5" id="KW-0560">Oxidoreductase</keyword>
<evidence type="ECO:0000256" key="3">
    <source>
        <dbReference type="ARBA" id="ARBA00023002"/>
    </source>
</evidence>
<reference evidence="7 8" key="1">
    <citation type="submission" date="2014-04" db="EMBL/GenBank/DDBJ databases">
        <authorList>
            <consortium name="DOE Joint Genome Institute"/>
            <person name="Kuo A."/>
            <person name="Martino E."/>
            <person name="Perotto S."/>
            <person name="Kohler A."/>
            <person name="Nagy L.G."/>
            <person name="Floudas D."/>
            <person name="Copeland A."/>
            <person name="Barry K.W."/>
            <person name="Cichocki N."/>
            <person name="Veneault-Fourrey C."/>
            <person name="LaButti K."/>
            <person name="Lindquist E.A."/>
            <person name="Lipzen A."/>
            <person name="Lundell T."/>
            <person name="Morin E."/>
            <person name="Murat C."/>
            <person name="Sun H."/>
            <person name="Tunlid A."/>
            <person name="Henrissat B."/>
            <person name="Grigoriev I.V."/>
            <person name="Hibbett D.S."/>
            <person name="Martin F."/>
            <person name="Nordberg H.P."/>
            <person name="Cantor M.N."/>
            <person name="Hua S.X."/>
        </authorList>
    </citation>
    <scope>NUCLEOTIDE SEQUENCE [LARGE SCALE GENOMIC DNA]</scope>
    <source>
        <strain evidence="7 8">Zn</strain>
    </source>
</reference>
<evidence type="ECO:0008006" key="9">
    <source>
        <dbReference type="Google" id="ProtNLM"/>
    </source>
</evidence>
<evidence type="ECO:0000256" key="5">
    <source>
        <dbReference type="RuleBase" id="RU000461"/>
    </source>
</evidence>
<gene>
    <name evidence="7" type="ORF">OIDMADRAFT_31153</name>
</gene>
<evidence type="ECO:0000256" key="2">
    <source>
        <dbReference type="ARBA" id="ARBA00022723"/>
    </source>
</evidence>
<comment type="similarity">
    <text evidence="1 5">Belongs to the cytochrome P450 family.</text>
</comment>